<sequence>MSTTATRVGGRGWGRGSRCGQASNHDPDPVLLGGPNVQTPRVPRHQKGMPAHMTDAEGSLQDPCVPRGTEGSPHPIFNFGGASGVADMVPACQTIHGINLRRTLCVGSWNVLSLSENTTLQWRQDKALERR</sequence>
<protein>
    <submittedName>
        <fullName evidence="2">Uncharacterized protein</fullName>
    </submittedName>
</protein>
<feature type="region of interest" description="Disordered" evidence="1">
    <location>
        <begin position="1"/>
        <end position="72"/>
    </location>
</feature>
<proteinExistence type="predicted"/>
<evidence type="ECO:0000313" key="3">
    <source>
        <dbReference type="Proteomes" id="UP000324222"/>
    </source>
</evidence>
<keyword evidence="3" id="KW-1185">Reference proteome</keyword>
<evidence type="ECO:0000256" key="1">
    <source>
        <dbReference type="SAM" id="MobiDB-lite"/>
    </source>
</evidence>
<dbReference type="EMBL" id="VSRR010005786">
    <property type="protein sequence ID" value="MPC43345.1"/>
    <property type="molecule type" value="Genomic_DNA"/>
</dbReference>
<dbReference type="AlphaFoldDB" id="A0A5B7FCX2"/>
<accession>A0A5B7FCX2</accession>
<gene>
    <name evidence="2" type="ORF">E2C01_036990</name>
</gene>
<organism evidence="2 3">
    <name type="scientific">Portunus trituberculatus</name>
    <name type="common">Swimming crab</name>
    <name type="synonym">Neptunus trituberculatus</name>
    <dbReference type="NCBI Taxonomy" id="210409"/>
    <lineage>
        <taxon>Eukaryota</taxon>
        <taxon>Metazoa</taxon>
        <taxon>Ecdysozoa</taxon>
        <taxon>Arthropoda</taxon>
        <taxon>Crustacea</taxon>
        <taxon>Multicrustacea</taxon>
        <taxon>Malacostraca</taxon>
        <taxon>Eumalacostraca</taxon>
        <taxon>Eucarida</taxon>
        <taxon>Decapoda</taxon>
        <taxon>Pleocyemata</taxon>
        <taxon>Brachyura</taxon>
        <taxon>Eubrachyura</taxon>
        <taxon>Portunoidea</taxon>
        <taxon>Portunidae</taxon>
        <taxon>Portuninae</taxon>
        <taxon>Portunus</taxon>
    </lineage>
</organism>
<comment type="caution">
    <text evidence="2">The sequence shown here is derived from an EMBL/GenBank/DDBJ whole genome shotgun (WGS) entry which is preliminary data.</text>
</comment>
<reference evidence="2 3" key="1">
    <citation type="submission" date="2019-05" db="EMBL/GenBank/DDBJ databases">
        <title>Another draft genome of Portunus trituberculatus and its Hox gene families provides insights of decapod evolution.</title>
        <authorList>
            <person name="Jeong J.-H."/>
            <person name="Song I."/>
            <person name="Kim S."/>
            <person name="Choi T."/>
            <person name="Kim D."/>
            <person name="Ryu S."/>
            <person name="Kim W."/>
        </authorList>
    </citation>
    <scope>NUCLEOTIDE SEQUENCE [LARGE SCALE GENOMIC DNA]</scope>
    <source>
        <tissue evidence="2">Muscle</tissue>
    </source>
</reference>
<name>A0A5B7FCX2_PORTR</name>
<evidence type="ECO:0000313" key="2">
    <source>
        <dbReference type="EMBL" id="MPC43345.1"/>
    </source>
</evidence>
<dbReference type="Proteomes" id="UP000324222">
    <property type="component" value="Unassembled WGS sequence"/>
</dbReference>